<name>A0A9X0B514_9EURO</name>
<reference evidence="3" key="1">
    <citation type="submission" date="2022-12" db="EMBL/GenBank/DDBJ databases">
        <authorList>
            <person name="Petersen C."/>
        </authorList>
    </citation>
    <scope>NUCLEOTIDE SEQUENCE</scope>
    <source>
        <strain evidence="3">IBT 29677</strain>
    </source>
</reference>
<keyword evidence="4" id="KW-1185">Reference proteome</keyword>
<evidence type="ECO:0000313" key="3">
    <source>
        <dbReference type="EMBL" id="KAJ5388355.1"/>
    </source>
</evidence>
<evidence type="ECO:0008006" key="5">
    <source>
        <dbReference type="Google" id="ProtNLM"/>
    </source>
</evidence>
<feature type="region of interest" description="Disordered" evidence="1">
    <location>
        <begin position="87"/>
        <end position="160"/>
    </location>
</feature>
<evidence type="ECO:0000256" key="2">
    <source>
        <dbReference type="SAM" id="SignalP"/>
    </source>
</evidence>
<dbReference type="RefSeq" id="XP_056486153.1">
    <property type="nucleotide sequence ID" value="XM_056635533.1"/>
</dbReference>
<dbReference type="Proteomes" id="UP001147747">
    <property type="component" value="Unassembled WGS sequence"/>
</dbReference>
<reference evidence="3" key="2">
    <citation type="journal article" date="2023" name="IMA Fungus">
        <title>Comparative genomic study of the Penicillium genus elucidates a diverse pangenome and 15 lateral gene transfer events.</title>
        <authorList>
            <person name="Petersen C."/>
            <person name="Sorensen T."/>
            <person name="Nielsen M.R."/>
            <person name="Sondergaard T.E."/>
            <person name="Sorensen J.L."/>
            <person name="Fitzpatrick D.A."/>
            <person name="Frisvad J.C."/>
            <person name="Nielsen K.L."/>
        </authorList>
    </citation>
    <scope>NUCLEOTIDE SEQUENCE</scope>
    <source>
        <strain evidence="3">IBT 29677</strain>
    </source>
</reference>
<proteinExistence type="predicted"/>
<evidence type="ECO:0000256" key="1">
    <source>
        <dbReference type="SAM" id="MobiDB-lite"/>
    </source>
</evidence>
<dbReference type="OrthoDB" id="4369322at2759"/>
<dbReference type="EMBL" id="JAPZBU010000009">
    <property type="protein sequence ID" value="KAJ5388355.1"/>
    <property type="molecule type" value="Genomic_DNA"/>
</dbReference>
<keyword evidence="2" id="KW-0732">Signal</keyword>
<protein>
    <recommendedName>
        <fullName evidence="5">GPI anchored protein</fullName>
    </recommendedName>
</protein>
<feature type="compositionally biased region" description="Low complexity" evidence="1">
    <location>
        <begin position="95"/>
        <end position="160"/>
    </location>
</feature>
<dbReference type="GeneID" id="81374513"/>
<evidence type="ECO:0000313" key="4">
    <source>
        <dbReference type="Proteomes" id="UP001147747"/>
    </source>
</evidence>
<gene>
    <name evidence="3" type="ORF">N7509_010896</name>
</gene>
<sequence>MQTKVVVSLLLASLAAAAPQATGSSDSDINIPASIQGELFSALPTSVQSELLADPTGALPSIYSEYATKTEWISSLPSDVQSWISGAESSISDNSDSTTLTGSSSGTATDSTTGSSSVVATTTVESTAKTTSSETGSSTAASSSDGASSSAGSETSTAGAPAATGMGMGLAGAAGVLGVALFL</sequence>
<accession>A0A9X0B514</accession>
<feature type="signal peptide" evidence="2">
    <location>
        <begin position="1"/>
        <end position="17"/>
    </location>
</feature>
<organism evidence="3 4">
    <name type="scientific">Penicillium cosmopolitanum</name>
    <dbReference type="NCBI Taxonomy" id="1131564"/>
    <lineage>
        <taxon>Eukaryota</taxon>
        <taxon>Fungi</taxon>
        <taxon>Dikarya</taxon>
        <taxon>Ascomycota</taxon>
        <taxon>Pezizomycotina</taxon>
        <taxon>Eurotiomycetes</taxon>
        <taxon>Eurotiomycetidae</taxon>
        <taxon>Eurotiales</taxon>
        <taxon>Aspergillaceae</taxon>
        <taxon>Penicillium</taxon>
    </lineage>
</organism>
<feature type="chain" id="PRO_5040791649" description="GPI anchored protein" evidence="2">
    <location>
        <begin position="18"/>
        <end position="183"/>
    </location>
</feature>
<comment type="caution">
    <text evidence="3">The sequence shown here is derived from an EMBL/GenBank/DDBJ whole genome shotgun (WGS) entry which is preliminary data.</text>
</comment>
<dbReference type="AlphaFoldDB" id="A0A9X0B514"/>